<organism evidence="6 7">
    <name type="scientific">Aquisalinus flavus</name>
    <dbReference type="NCBI Taxonomy" id="1526572"/>
    <lineage>
        <taxon>Bacteria</taxon>
        <taxon>Pseudomonadati</taxon>
        <taxon>Pseudomonadota</taxon>
        <taxon>Alphaproteobacteria</taxon>
        <taxon>Parvularculales</taxon>
        <taxon>Parvularculaceae</taxon>
        <taxon>Aquisalinus</taxon>
    </lineage>
</organism>
<comment type="caution">
    <text evidence="6">The sequence shown here is derived from an EMBL/GenBank/DDBJ whole genome shotgun (WGS) entry which is preliminary data.</text>
</comment>
<reference evidence="6" key="2">
    <citation type="submission" date="2020-09" db="EMBL/GenBank/DDBJ databases">
        <authorList>
            <person name="Sun Q."/>
            <person name="Zhou Y."/>
        </authorList>
    </citation>
    <scope>NUCLEOTIDE SEQUENCE</scope>
    <source>
        <strain evidence="6">CGMCC 1.12921</strain>
    </source>
</reference>
<evidence type="ECO:0000256" key="1">
    <source>
        <dbReference type="ARBA" id="ARBA00023015"/>
    </source>
</evidence>
<dbReference type="SUPFAM" id="SSF53822">
    <property type="entry name" value="Periplasmic binding protein-like I"/>
    <property type="match status" value="1"/>
</dbReference>
<evidence type="ECO:0000313" key="6">
    <source>
        <dbReference type="EMBL" id="GGD00870.1"/>
    </source>
</evidence>
<dbReference type="EMBL" id="BMGH01000001">
    <property type="protein sequence ID" value="GGD00870.1"/>
    <property type="molecule type" value="Genomic_DNA"/>
</dbReference>
<feature type="domain" description="HTH lacI-type" evidence="5">
    <location>
        <begin position="39"/>
        <end position="93"/>
    </location>
</feature>
<dbReference type="InterPro" id="IPR028082">
    <property type="entry name" value="Peripla_BP_I"/>
</dbReference>
<keyword evidence="7" id="KW-1185">Reference proteome</keyword>
<evidence type="ECO:0000259" key="5">
    <source>
        <dbReference type="PROSITE" id="PS50932"/>
    </source>
</evidence>
<dbReference type="PROSITE" id="PS50932">
    <property type="entry name" value="HTH_LACI_2"/>
    <property type="match status" value="1"/>
</dbReference>
<dbReference type="PANTHER" id="PTHR30146">
    <property type="entry name" value="LACI-RELATED TRANSCRIPTIONAL REPRESSOR"/>
    <property type="match status" value="1"/>
</dbReference>
<dbReference type="InterPro" id="IPR010982">
    <property type="entry name" value="Lambda_DNA-bd_dom_sf"/>
</dbReference>
<feature type="region of interest" description="Disordered" evidence="4">
    <location>
        <begin position="348"/>
        <end position="373"/>
    </location>
</feature>
<dbReference type="Proteomes" id="UP000613582">
    <property type="component" value="Unassembled WGS sequence"/>
</dbReference>
<evidence type="ECO:0000256" key="2">
    <source>
        <dbReference type="ARBA" id="ARBA00023125"/>
    </source>
</evidence>
<dbReference type="PRINTS" id="PR00036">
    <property type="entry name" value="HTHLACI"/>
</dbReference>
<dbReference type="SUPFAM" id="SSF47413">
    <property type="entry name" value="lambda repressor-like DNA-binding domains"/>
    <property type="match status" value="1"/>
</dbReference>
<dbReference type="PANTHER" id="PTHR30146:SF153">
    <property type="entry name" value="LACTOSE OPERON REPRESSOR"/>
    <property type="match status" value="1"/>
</dbReference>
<evidence type="ECO:0000256" key="3">
    <source>
        <dbReference type="ARBA" id="ARBA00023163"/>
    </source>
</evidence>
<accession>A0A8J2V1L4</accession>
<dbReference type="GO" id="GO:0000976">
    <property type="term" value="F:transcription cis-regulatory region binding"/>
    <property type="evidence" value="ECO:0007669"/>
    <property type="project" value="TreeGrafter"/>
</dbReference>
<keyword evidence="2" id="KW-0238">DNA-binding</keyword>
<dbReference type="GO" id="GO:0003700">
    <property type="term" value="F:DNA-binding transcription factor activity"/>
    <property type="evidence" value="ECO:0007669"/>
    <property type="project" value="TreeGrafter"/>
</dbReference>
<sequence>MLAKLLCREGQTVSTEDEAIDPVAAAEAWRQRYGPSKKPTINDVARIAGVSKRTVSRVINKSPLVKDKTRSEIGKIIDIIGFSPDPQARGLAFRHSYLIGMIYDNPNPQYVVNMQQGILNGLKNSGHELVVHPCNRDSDSFLQDARQFVERQKLFGVILTPSVSEDERIVAMLREIGCAYIRIASVALENNANMIVSNDRLGGREAGRHLAKLGHKRIGFISGKPSFRSSHERRLGFEEGLAEHGLELDPKFVREGAYTFQSGLDRGSELLQLDPRPTAIFAANDEMAAGLLQALRVAGLTAPDALSVVGFDDFQIAISVWPRITTVHSPVTRLGELAAEKLLLLKEQETPDTKEGENVPWLVERESSGPPAN</sequence>
<dbReference type="Pfam" id="PF00356">
    <property type="entry name" value="LacI"/>
    <property type="match status" value="1"/>
</dbReference>
<dbReference type="InterPro" id="IPR000843">
    <property type="entry name" value="HTH_LacI"/>
</dbReference>
<feature type="compositionally biased region" description="Basic and acidic residues" evidence="4">
    <location>
        <begin position="348"/>
        <end position="367"/>
    </location>
</feature>
<protein>
    <submittedName>
        <fullName evidence="6">LacI family transcriptional regulator</fullName>
    </submittedName>
</protein>
<dbReference type="SMART" id="SM00354">
    <property type="entry name" value="HTH_LACI"/>
    <property type="match status" value="1"/>
</dbReference>
<evidence type="ECO:0000256" key="4">
    <source>
        <dbReference type="SAM" id="MobiDB-lite"/>
    </source>
</evidence>
<keyword evidence="1" id="KW-0805">Transcription regulation</keyword>
<dbReference type="InterPro" id="IPR046335">
    <property type="entry name" value="LacI/GalR-like_sensor"/>
</dbReference>
<evidence type="ECO:0000313" key="7">
    <source>
        <dbReference type="Proteomes" id="UP000613582"/>
    </source>
</evidence>
<dbReference type="AlphaFoldDB" id="A0A8J2V1L4"/>
<dbReference type="Gene3D" id="3.40.50.2300">
    <property type="match status" value="2"/>
</dbReference>
<reference evidence="6" key="1">
    <citation type="journal article" date="2014" name="Int. J. Syst. Evol. Microbiol.">
        <title>Complete genome sequence of Corynebacterium casei LMG S-19264T (=DSM 44701T), isolated from a smear-ripened cheese.</title>
        <authorList>
            <consortium name="US DOE Joint Genome Institute (JGI-PGF)"/>
            <person name="Walter F."/>
            <person name="Albersmeier A."/>
            <person name="Kalinowski J."/>
            <person name="Ruckert C."/>
        </authorList>
    </citation>
    <scope>NUCLEOTIDE SEQUENCE</scope>
    <source>
        <strain evidence="6">CGMCC 1.12921</strain>
    </source>
</reference>
<proteinExistence type="predicted"/>
<gene>
    <name evidence="6" type="ORF">GCM10011342_07360</name>
</gene>
<name>A0A8J2V1L4_9PROT</name>
<dbReference type="CDD" id="cd01392">
    <property type="entry name" value="HTH_LacI"/>
    <property type="match status" value="1"/>
</dbReference>
<dbReference type="Gene3D" id="1.10.260.40">
    <property type="entry name" value="lambda repressor-like DNA-binding domains"/>
    <property type="match status" value="1"/>
</dbReference>
<dbReference type="PROSITE" id="PS00356">
    <property type="entry name" value="HTH_LACI_1"/>
    <property type="match status" value="1"/>
</dbReference>
<dbReference type="CDD" id="cd01545">
    <property type="entry name" value="PBP1_SalR"/>
    <property type="match status" value="1"/>
</dbReference>
<dbReference type="Pfam" id="PF13377">
    <property type="entry name" value="Peripla_BP_3"/>
    <property type="match status" value="1"/>
</dbReference>
<keyword evidence="3" id="KW-0804">Transcription</keyword>